<dbReference type="RefSeq" id="WP_104478257.1">
    <property type="nucleotide sequence ID" value="NZ_CP154825.1"/>
</dbReference>
<dbReference type="Pfam" id="PF00528">
    <property type="entry name" value="BPD_transp_1"/>
    <property type="match status" value="1"/>
</dbReference>
<gene>
    <name evidence="8" type="ORF">CLV40_103484</name>
</gene>
<dbReference type="InterPro" id="IPR035906">
    <property type="entry name" value="MetI-like_sf"/>
</dbReference>
<dbReference type="PROSITE" id="PS50928">
    <property type="entry name" value="ABC_TM1"/>
    <property type="match status" value="1"/>
</dbReference>
<evidence type="ECO:0000256" key="1">
    <source>
        <dbReference type="ARBA" id="ARBA00004141"/>
    </source>
</evidence>
<dbReference type="GO" id="GO:0055085">
    <property type="term" value="P:transmembrane transport"/>
    <property type="evidence" value="ECO:0007669"/>
    <property type="project" value="InterPro"/>
</dbReference>
<keyword evidence="2 6" id="KW-0813">Transport</keyword>
<evidence type="ECO:0000256" key="4">
    <source>
        <dbReference type="ARBA" id="ARBA00022989"/>
    </source>
</evidence>
<evidence type="ECO:0000313" key="8">
    <source>
        <dbReference type="EMBL" id="PPK69874.1"/>
    </source>
</evidence>
<dbReference type="Gene3D" id="1.10.3720.10">
    <property type="entry name" value="MetI-like"/>
    <property type="match status" value="1"/>
</dbReference>
<keyword evidence="3 6" id="KW-0812">Transmembrane</keyword>
<feature type="transmembrane region" description="Helical" evidence="6">
    <location>
        <begin position="20"/>
        <end position="40"/>
    </location>
</feature>
<comment type="similarity">
    <text evidence="6">Belongs to the binding-protein-dependent transport system permease family.</text>
</comment>
<feature type="domain" description="ABC transmembrane type-1" evidence="7">
    <location>
        <begin position="15"/>
        <end position="197"/>
    </location>
</feature>
<feature type="transmembrane region" description="Helical" evidence="6">
    <location>
        <begin position="151"/>
        <end position="168"/>
    </location>
</feature>
<dbReference type="PANTHER" id="PTHR30177">
    <property type="entry name" value="GLYCINE BETAINE/L-PROLINE TRANSPORT SYSTEM PERMEASE PROTEIN PROW"/>
    <property type="match status" value="1"/>
</dbReference>
<evidence type="ECO:0000259" key="7">
    <source>
        <dbReference type="PROSITE" id="PS50928"/>
    </source>
</evidence>
<evidence type="ECO:0000256" key="2">
    <source>
        <dbReference type="ARBA" id="ARBA00022448"/>
    </source>
</evidence>
<keyword evidence="9" id="KW-1185">Reference proteome</keyword>
<keyword evidence="5 6" id="KW-0472">Membrane</keyword>
<dbReference type="EMBL" id="PTIX01000003">
    <property type="protein sequence ID" value="PPK69874.1"/>
    <property type="molecule type" value="Genomic_DNA"/>
</dbReference>
<dbReference type="InterPro" id="IPR051204">
    <property type="entry name" value="ABC_transp_perm/SBD"/>
</dbReference>
<dbReference type="Proteomes" id="UP000239203">
    <property type="component" value="Unassembled WGS sequence"/>
</dbReference>
<reference evidence="8 9" key="1">
    <citation type="submission" date="2018-02" db="EMBL/GenBank/DDBJ databases">
        <title>Genomic Encyclopedia of Archaeal and Bacterial Type Strains, Phase II (KMG-II): from individual species to whole genera.</title>
        <authorList>
            <person name="Goeker M."/>
        </authorList>
    </citation>
    <scope>NUCLEOTIDE SEQUENCE [LARGE SCALE GENOMIC DNA]</scope>
    <source>
        <strain evidence="8 9">YU 961-1</strain>
    </source>
</reference>
<dbReference type="SUPFAM" id="SSF161098">
    <property type="entry name" value="MetI-like"/>
    <property type="match status" value="1"/>
</dbReference>
<evidence type="ECO:0000256" key="5">
    <source>
        <dbReference type="ARBA" id="ARBA00023136"/>
    </source>
</evidence>
<dbReference type="GO" id="GO:0031460">
    <property type="term" value="P:glycine betaine transport"/>
    <property type="evidence" value="ECO:0007669"/>
    <property type="project" value="TreeGrafter"/>
</dbReference>
<sequence>MNWVSDHLDDLLAVSLDHLGLALLPVLAGLLISLPLGWVASRWRLARRILVPVTGILYAIPSLALFVMMPLLIGTQILDPVNVQAVLTIYTVSLLVRSIADTLDAVPESVLAAASALGYRPIGRFFAVELPLAVPVLIAGLRVAAVMNMSLVAVGQLIGVGGLGFFLIDGVQRGNYASIVSGIVAIVVLALVVDRLLALAGWSLTPWARTGKGARR</sequence>
<protein>
    <submittedName>
        <fullName evidence="8">Osmoprotectant transport system permease protein</fullName>
    </submittedName>
</protein>
<evidence type="ECO:0000313" key="9">
    <source>
        <dbReference type="Proteomes" id="UP000239203"/>
    </source>
</evidence>
<comment type="subcellular location">
    <subcellularLocation>
        <location evidence="6">Cell membrane</location>
        <topology evidence="6">Multi-pass membrane protein</topology>
    </subcellularLocation>
    <subcellularLocation>
        <location evidence="1">Membrane</location>
        <topology evidence="1">Multi-pass membrane protein</topology>
    </subcellularLocation>
</comment>
<organism evidence="8 9">
    <name type="scientific">Actinokineospora auranticolor</name>
    <dbReference type="NCBI Taxonomy" id="155976"/>
    <lineage>
        <taxon>Bacteria</taxon>
        <taxon>Bacillati</taxon>
        <taxon>Actinomycetota</taxon>
        <taxon>Actinomycetes</taxon>
        <taxon>Pseudonocardiales</taxon>
        <taxon>Pseudonocardiaceae</taxon>
        <taxon>Actinokineospora</taxon>
    </lineage>
</organism>
<evidence type="ECO:0000256" key="6">
    <source>
        <dbReference type="RuleBase" id="RU363032"/>
    </source>
</evidence>
<name>A0A2S6GXB2_9PSEU</name>
<accession>A0A2S6GXB2</accession>
<evidence type="ECO:0000256" key="3">
    <source>
        <dbReference type="ARBA" id="ARBA00022692"/>
    </source>
</evidence>
<keyword evidence="4 6" id="KW-1133">Transmembrane helix</keyword>
<proteinExistence type="inferred from homology"/>
<dbReference type="OrthoDB" id="3233284at2"/>
<comment type="caution">
    <text evidence="8">The sequence shown here is derived from an EMBL/GenBank/DDBJ whole genome shotgun (WGS) entry which is preliminary data.</text>
</comment>
<dbReference type="GO" id="GO:0005886">
    <property type="term" value="C:plasma membrane"/>
    <property type="evidence" value="ECO:0007669"/>
    <property type="project" value="UniProtKB-SubCell"/>
</dbReference>
<feature type="transmembrane region" description="Helical" evidence="6">
    <location>
        <begin position="125"/>
        <end position="144"/>
    </location>
</feature>
<dbReference type="CDD" id="cd06261">
    <property type="entry name" value="TM_PBP2"/>
    <property type="match status" value="1"/>
</dbReference>
<dbReference type="PANTHER" id="PTHR30177:SF4">
    <property type="entry name" value="OSMOPROTECTANT IMPORT PERMEASE PROTEIN OSMW"/>
    <property type="match status" value="1"/>
</dbReference>
<dbReference type="InterPro" id="IPR000515">
    <property type="entry name" value="MetI-like"/>
</dbReference>
<dbReference type="AlphaFoldDB" id="A0A2S6GXB2"/>
<feature type="transmembrane region" description="Helical" evidence="6">
    <location>
        <begin position="49"/>
        <end position="73"/>
    </location>
</feature>